<dbReference type="EMBL" id="CDMY01000668">
    <property type="protein sequence ID" value="CEM29270.1"/>
    <property type="molecule type" value="Genomic_DNA"/>
</dbReference>
<feature type="compositionally biased region" description="Pro residues" evidence="1">
    <location>
        <begin position="94"/>
        <end position="108"/>
    </location>
</feature>
<evidence type="ECO:0000313" key="3">
    <source>
        <dbReference type="Proteomes" id="UP000041254"/>
    </source>
</evidence>
<reference evidence="2 3" key="1">
    <citation type="submission" date="2014-11" db="EMBL/GenBank/DDBJ databases">
        <authorList>
            <person name="Zhu J."/>
            <person name="Qi W."/>
            <person name="Song R."/>
        </authorList>
    </citation>
    <scope>NUCLEOTIDE SEQUENCE [LARGE SCALE GENOMIC DNA]</scope>
</reference>
<dbReference type="AlphaFoldDB" id="A0A0G4GI61"/>
<dbReference type="VEuPathDB" id="CryptoDB:Vbra_17809"/>
<evidence type="ECO:0000256" key="1">
    <source>
        <dbReference type="SAM" id="MobiDB-lite"/>
    </source>
</evidence>
<dbReference type="Proteomes" id="UP000041254">
    <property type="component" value="Unassembled WGS sequence"/>
</dbReference>
<name>A0A0G4GI61_VITBC</name>
<feature type="compositionally biased region" description="Polar residues" evidence="1">
    <location>
        <begin position="40"/>
        <end position="53"/>
    </location>
</feature>
<dbReference type="InParanoid" id="A0A0G4GI61"/>
<proteinExistence type="predicted"/>
<evidence type="ECO:0000313" key="2">
    <source>
        <dbReference type="EMBL" id="CEM29270.1"/>
    </source>
</evidence>
<keyword evidence="3" id="KW-1185">Reference proteome</keyword>
<gene>
    <name evidence="2" type="ORF">Vbra_17809</name>
</gene>
<feature type="region of interest" description="Disordered" evidence="1">
    <location>
        <begin position="26"/>
        <end position="110"/>
    </location>
</feature>
<organism evidence="2 3">
    <name type="scientific">Vitrella brassicaformis (strain CCMP3155)</name>
    <dbReference type="NCBI Taxonomy" id="1169540"/>
    <lineage>
        <taxon>Eukaryota</taxon>
        <taxon>Sar</taxon>
        <taxon>Alveolata</taxon>
        <taxon>Colpodellida</taxon>
        <taxon>Vitrellaceae</taxon>
        <taxon>Vitrella</taxon>
    </lineage>
</organism>
<accession>A0A0G4GI61</accession>
<protein>
    <submittedName>
        <fullName evidence="2">Uncharacterized protein</fullName>
    </submittedName>
</protein>
<sequence length="237" mass="24897">MQKEIDALPEENRKLKEALDIWAGGQQGESAQQLGAGMLIQQQGGWPEQQPTGESAPAPPAAAVDGQDEGLDKPEGGEDLNSDEGKDEGEGIPDEPPITPPPATPPVGRPRLLTAAPAAVHHVPIGPPPPLIPPPVIGPHPCHLRFLPRHIAPPQLKTTAPVARPVLGGVPHPLVGPPLIGPPAHSLARMAPRQVWLPPPPQPPARVPLAHMAPHPARLPLPAREARAGRRSKCCAR</sequence>
<feature type="compositionally biased region" description="Acidic residues" evidence="1">
    <location>
        <begin position="77"/>
        <end position="93"/>
    </location>
</feature>